<dbReference type="Proteomes" id="UP000697107">
    <property type="component" value="Unassembled WGS sequence"/>
</dbReference>
<gene>
    <name evidence="1" type="ORF">PC118_g5145</name>
    <name evidence="2" type="ORF">PC129_g17261</name>
</gene>
<dbReference type="EMBL" id="RCMV01000915">
    <property type="protein sequence ID" value="KAG3211765.1"/>
    <property type="molecule type" value="Genomic_DNA"/>
</dbReference>
<comment type="caution">
    <text evidence="1">The sequence shown here is derived from an EMBL/GenBank/DDBJ whole genome shotgun (WGS) entry which is preliminary data.</text>
</comment>
<sequence length="76" mass="8790">MLMEAGFEFLNVVLIWSDEVAGVPEELVYGGVEEGQHRIFEECVEWNKLMRGVNYHIRQQLDPLLEAMVVSDLNPR</sequence>
<evidence type="ECO:0000313" key="3">
    <source>
        <dbReference type="Proteomes" id="UP000697107"/>
    </source>
</evidence>
<accession>A0A8T1GD34</accession>
<protein>
    <submittedName>
        <fullName evidence="1">Uncharacterized protein</fullName>
    </submittedName>
</protein>
<proteinExistence type="predicted"/>
<evidence type="ECO:0000313" key="1">
    <source>
        <dbReference type="EMBL" id="KAG2991321.1"/>
    </source>
</evidence>
<dbReference type="EMBL" id="RCML01000104">
    <property type="protein sequence ID" value="KAG2991321.1"/>
    <property type="molecule type" value="Genomic_DNA"/>
</dbReference>
<organism evidence="1 3">
    <name type="scientific">Phytophthora cactorum</name>
    <dbReference type="NCBI Taxonomy" id="29920"/>
    <lineage>
        <taxon>Eukaryota</taxon>
        <taxon>Sar</taxon>
        <taxon>Stramenopiles</taxon>
        <taxon>Oomycota</taxon>
        <taxon>Peronosporomycetes</taxon>
        <taxon>Peronosporales</taxon>
        <taxon>Peronosporaceae</taxon>
        <taxon>Phytophthora</taxon>
    </lineage>
</organism>
<name>A0A8T1GD34_9STRA</name>
<dbReference type="Proteomes" id="UP000760860">
    <property type="component" value="Unassembled WGS sequence"/>
</dbReference>
<evidence type="ECO:0000313" key="2">
    <source>
        <dbReference type="EMBL" id="KAG3211765.1"/>
    </source>
</evidence>
<reference evidence="1" key="1">
    <citation type="submission" date="2018-10" db="EMBL/GenBank/DDBJ databases">
        <title>Effector identification in a new, highly contiguous assembly of the strawberry crown rot pathogen Phytophthora cactorum.</title>
        <authorList>
            <person name="Armitage A.D."/>
            <person name="Nellist C.F."/>
            <person name="Bates H."/>
            <person name="Vickerstaff R.J."/>
            <person name="Harrison R.J."/>
        </authorList>
    </citation>
    <scope>NUCLEOTIDE SEQUENCE</scope>
    <source>
        <strain evidence="1">P415</strain>
        <strain evidence="2">P421</strain>
    </source>
</reference>
<dbReference type="AlphaFoldDB" id="A0A8T1GD34"/>
<dbReference type="VEuPathDB" id="FungiDB:PC110_g6890"/>